<keyword evidence="3" id="KW-0804">Transcription</keyword>
<dbReference type="PANTHER" id="PTHR33204">
    <property type="entry name" value="TRANSCRIPTIONAL REGULATOR, MARR FAMILY"/>
    <property type="match status" value="1"/>
</dbReference>
<evidence type="ECO:0000256" key="3">
    <source>
        <dbReference type="ARBA" id="ARBA00023163"/>
    </source>
</evidence>
<name>A0A1X7CY11_9BACT</name>
<evidence type="ECO:0000256" key="2">
    <source>
        <dbReference type="ARBA" id="ARBA00023125"/>
    </source>
</evidence>
<dbReference type="OrthoDB" id="9800350at2"/>
<dbReference type="InterPro" id="IPR036388">
    <property type="entry name" value="WH-like_DNA-bd_sf"/>
</dbReference>
<dbReference type="STRING" id="1519643.SAMN06295933_1383"/>
<protein>
    <submittedName>
        <fullName evidence="5">Transcriptional regulator, HxlR family</fullName>
    </submittedName>
</protein>
<dbReference type="AlphaFoldDB" id="A0A1X7CY11"/>
<evidence type="ECO:0000313" key="5">
    <source>
        <dbReference type="EMBL" id="SMF04841.1"/>
    </source>
</evidence>
<dbReference type="SUPFAM" id="SSF46785">
    <property type="entry name" value="Winged helix' DNA-binding domain"/>
    <property type="match status" value="1"/>
</dbReference>
<proteinExistence type="predicted"/>
<evidence type="ECO:0000259" key="4">
    <source>
        <dbReference type="PROSITE" id="PS51118"/>
    </source>
</evidence>
<accession>A0A1X7CY11</accession>
<sequence length="124" mass="14435">MAECPFKKSGRHEYHCSMELTVHVIGGKWKMIILHQLERSETLRFGELKQIIPNITQKMLTQQLRELEDDGLINRVVYAVVPPKVEYSLTELGQTVIPVLQHLTKWGQQYAEIRKVDEFCEEAV</sequence>
<organism evidence="5 6">
    <name type="scientific">Desulfovibrio gilichinskyi</name>
    <dbReference type="NCBI Taxonomy" id="1519643"/>
    <lineage>
        <taxon>Bacteria</taxon>
        <taxon>Pseudomonadati</taxon>
        <taxon>Thermodesulfobacteriota</taxon>
        <taxon>Desulfovibrionia</taxon>
        <taxon>Desulfovibrionales</taxon>
        <taxon>Desulfovibrionaceae</taxon>
        <taxon>Desulfovibrio</taxon>
    </lineage>
</organism>
<dbReference type="PANTHER" id="PTHR33204:SF29">
    <property type="entry name" value="TRANSCRIPTIONAL REGULATOR"/>
    <property type="match status" value="1"/>
</dbReference>
<keyword evidence="2" id="KW-0238">DNA-binding</keyword>
<keyword evidence="1" id="KW-0805">Transcription regulation</keyword>
<dbReference type="Gene3D" id="1.10.10.10">
    <property type="entry name" value="Winged helix-like DNA-binding domain superfamily/Winged helix DNA-binding domain"/>
    <property type="match status" value="1"/>
</dbReference>
<reference evidence="6" key="1">
    <citation type="submission" date="2017-04" db="EMBL/GenBank/DDBJ databases">
        <authorList>
            <person name="Varghese N."/>
            <person name="Submissions S."/>
        </authorList>
    </citation>
    <scope>NUCLEOTIDE SEQUENCE [LARGE SCALE GENOMIC DNA]</scope>
    <source>
        <strain evidence="6">K3S</strain>
    </source>
</reference>
<dbReference type="InterPro" id="IPR002577">
    <property type="entry name" value="HTH_HxlR"/>
</dbReference>
<dbReference type="Pfam" id="PF01638">
    <property type="entry name" value="HxlR"/>
    <property type="match status" value="1"/>
</dbReference>
<dbReference type="Proteomes" id="UP000192906">
    <property type="component" value="Unassembled WGS sequence"/>
</dbReference>
<evidence type="ECO:0000313" key="6">
    <source>
        <dbReference type="Proteomes" id="UP000192906"/>
    </source>
</evidence>
<dbReference type="RefSeq" id="WP_085100277.1">
    <property type="nucleotide sequence ID" value="NZ_FWZU01000002.1"/>
</dbReference>
<evidence type="ECO:0000256" key="1">
    <source>
        <dbReference type="ARBA" id="ARBA00023015"/>
    </source>
</evidence>
<dbReference type="GO" id="GO:0003677">
    <property type="term" value="F:DNA binding"/>
    <property type="evidence" value="ECO:0007669"/>
    <property type="project" value="UniProtKB-KW"/>
</dbReference>
<feature type="domain" description="HTH hxlR-type" evidence="4">
    <location>
        <begin position="16"/>
        <end position="115"/>
    </location>
</feature>
<dbReference type="EMBL" id="FWZU01000002">
    <property type="protein sequence ID" value="SMF04841.1"/>
    <property type="molecule type" value="Genomic_DNA"/>
</dbReference>
<dbReference type="PROSITE" id="PS51118">
    <property type="entry name" value="HTH_HXLR"/>
    <property type="match status" value="1"/>
</dbReference>
<gene>
    <name evidence="5" type="ORF">SAMN06295933_1383</name>
</gene>
<keyword evidence="6" id="KW-1185">Reference proteome</keyword>
<dbReference type="InterPro" id="IPR036390">
    <property type="entry name" value="WH_DNA-bd_sf"/>
</dbReference>